<dbReference type="PRINTS" id="PR00598">
    <property type="entry name" value="HTHMARR"/>
</dbReference>
<proteinExistence type="predicted"/>
<name>A0ABQ4BH31_9ACTN</name>
<feature type="domain" description="HTH marR-type" evidence="1">
    <location>
        <begin position="1"/>
        <end position="128"/>
    </location>
</feature>
<gene>
    <name evidence="2" type="primary">marR_5</name>
    <name evidence="2" type="ORF">Apa02nite_060670</name>
</gene>
<organism evidence="2 3">
    <name type="scientific">Actinoplanes palleronii</name>
    <dbReference type="NCBI Taxonomy" id="113570"/>
    <lineage>
        <taxon>Bacteria</taxon>
        <taxon>Bacillati</taxon>
        <taxon>Actinomycetota</taxon>
        <taxon>Actinomycetes</taxon>
        <taxon>Micromonosporales</taxon>
        <taxon>Micromonosporaceae</taxon>
        <taxon>Actinoplanes</taxon>
    </lineage>
</organism>
<dbReference type="InterPro" id="IPR039422">
    <property type="entry name" value="MarR/SlyA-like"/>
</dbReference>
<reference evidence="2 3" key="1">
    <citation type="submission" date="2021-01" db="EMBL/GenBank/DDBJ databases">
        <title>Whole genome shotgun sequence of Actinoplanes palleronii NBRC 14916.</title>
        <authorList>
            <person name="Komaki H."/>
            <person name="Tamura T."/>
        </authorList>
    </citation>
    <scope>NUCLEOTIDE SEQUENCE [LARGE SCALE GENOMIC DNA]</scope>
    <source>
        <strain evidence="2 3">NBRC 14916</strain>
    </source>
</reference>
<dbReference type="Gene3D" id="1.10.10.10">
    <property type="entry name" value="Winged helix-like DNA-binding domain superfamily/Winged helix DNA-binding domain"/>
    <property type="match status" value="1"/>
</dbReference>
<evidence type="ECO:0000259" key="1">
    <source>
        <dbReference type="PROSITE" id="PS50995"/>
    </source>
</evidence>
<dbReference type="RefSeq" id="WP_203828065.1">
    <property type="nucleotide sequence ID" value="NZ_BAAATY010000025.1"/>
</dbReference>
<dbReference type="PANTHER" id="PTHR33164:SF106">
    <property type="entry name" value="TRANSCRIPTIONAL REGULATORY PROTEIN"/>
    <property type="match status" value="1"/>
</dbReference>
<accession>A0ABQ4BH31</accession>
<dbReference type="InterPro" id="IPR036388">
    <property type="entry name" value="WH-like_DNA-bd_sf"/>
</dbReference>
<dbReference type="EMBL" id="BOMS01000094">
    <property type="protein sequence ID" value="GIE69959.1"/>
    <property type="molecule type" value="Genomic_DNA"/>
</dbReference>
<dbReference type="InterPro" id="IPR036390">
    <property type="entry name" value="WH_DNA-bd_sf"/>
</dbReference>
<protein>
    <submittedName>
        <fullName evidence="2">MarR family transcriptional regulator</fullName>
    </submittedName>
</protein>
<evidence type="ECO:0000313" key="2">
    <source>
        <dbReference type="EMBL" id="GIE69959.1"/>
    </source>
</evidence>
<dbReference type="SMART" id="SM00347">
    <property type="entry name" value="HTH_MARR"/>
    <property type="match status" value="1"/>
</dbReference>
<sequence>MIAVRALVTEAVALRRTLSRRSGLTETELDALDHLVESPSTPSELARLLDVSTAASTGVVDRLERRGHVERRKHPTDRRRLEIHVTDDGRAELLRHLTPMLHALTELDQRMTPDERETVIRFLSGAQAAFRAVEGS</sequence>
<keyword evidence="3" id="KW-1185">Reference proteome</keyword>
<dbReference type="PANTHER" id="PTHR33164">
    <property type="entry name" value="TRANSCRIPTIONAL REGULATOR, MARR FAMILY"/>
    <property type="match status" value="1"/>
</dbReference>
<dbReference type="Proteomes" id="UP000624709">
    <property type="component" value="Unassembled WGS sequence"/>
</dbReference>
<dbReference type="InterPro" id="IPR000835">
    <property type="entry name" value="HTH_MarR-typ"/>
</dbReference>
<evidence type="ECO:0000313" key="3">
    <source>
        <dbReference type="Proteomes" id="UP000624709"/>
    </source>
</evidence>
<dbReference type="SUPFAM" id="SSF46785">
    <property type="entry name" value="Winged helix' DNA-binding domain"/>
    <property type="match status" value="1"/>
</dbReference>
<dbReference type="Pfam" id="PF12802">
    <property type="entry name" value="MarR_2"/>
    <property type="match status" value="1"/>
</dbReference>
<comment type="caution">
    <text evidence="2">The sequence shown here is derived from an EMBL/GenBank/DDBJ whole genome shotgun (WGS) entry which is preliminary data.</text>
</comment>
<dbReference type="PROSITE" id="PS50995">
    <property type="entry name" value="HTH_MARR_2"/>
    <property type="match status" value="1"/>
</dbReference>